<dbReference type="eggNOG" id="COG3555">
    <property type="taxonomic scope" value="Bacteria"/>
</dbReference>
<feature type="transmembrane region" description="Helical" evidence="4">
    <location>
        <begin position="289"/>
        <end position="307"/>
    </location>
</feature>
<accession>A0A098LFX9</accession>
<dbReference type="InterPro" id="IPR027443">
    <property type="entry name" value="IPNS-like_sf"/>
</dbReference>
<evidence type="ECO:0000256" key="1">
    <source>
        <dbReference type="ARBA" id="ARBA00007730"/>
    </source>
</evidence>
<dbReference type="RefSeq" id="WP_045463690.1">
    <property type="nucleotide sequence ID" value="NZ_BBLT01000004.1"/>
</dbReference>
<feature type="domain" description="Aspartyl/asparaginy/proline hydroxylase" evidence="5">
    <location>
        <begin position="79"/>
        <end position="232"/>
    </location>
</feature>
<keyword evidence="4" id="KW-1133">Transmembrane helix</keyword>
<dbReference type="SUPFAM" id="SSF51197">
    <property type="entry name" value="Clavaminate synthase-like"/>
    <property type="match status" value="1"/>
</dbReference>
<dbReference type="Gene3D" id="2.60.120.330">
    <property type="entry name" value="B-lactam Antibiotic, Isopenicillin N Synthase, Chain"/>
    <property type="match status" value="1"/>
</dbReference>
<keyword evidence="3" id="KW-0560">Oxidoreductase</keyword>
<dbReference type="OrthoDB" id="21665at2"/>
<dbReference type="STRING" id="153721.MYP_2571"/>
<name>A0A098LFX9_9BACT</name>
<organism evidence="6 7">
    <name type="scientific">Sporocytophaga myxococcoides</name>
    <dbReference type="NCBI Taxonomy" id="153721"/>
    <lineage>
        <taxon>Bacteria</taxon>
        <taxon>Pseudomonadati</taxon>
        <taxon>Bacteroidota</taxon>
        <taxon>Cytophagia</taxon>
        <taxon>Cytophagales</taxon>
        <taxon>Cytophagaceae</taxon>
        <taxon>Sporocytophaga</taxon>
    </lineage>
</organism>
<evidence type="ECO:0000256" key="3">
    <source>
        <dbReference type="ARBA" id="ARBA00023002"/>
    </source>
</evidence>
<dbReference type="AlphaFoldDB" id="A0A098LFX9"/>
<feature type="transmembrane region" description="Helical" evidence="4">
    <location>
        <begin position="6"/>
        <end position="28"/>
    </location>
</feature>
<dbReference type="InterPro" id="IPR051821">
    <property type="entry name" value="Asp/Asn_beta-hydroxylase"/>
</dbReference>
<proteinExistence type="inferred from homology"/>
<dbReference type="GO" id="GO:0051213">
    <property type="term" value="F:dioxygenase activity"/>
    <property type="evidence" value="ECO:0007669"/>
    <property type="project" value="UniProtKB-KW"/>
</dbReference>
<reference evidence="6 7" key="1">
    <citation type="submission" date="2014-09" db="EMBL/GenBank/DDBJ databases">
        <title>Sporocytophaga myxococcoides PG-01 genome sequencing.</title>
        <authorList>
            <person name="Liu L."/>
            <person name="Gao P.J."/>
            <person name="Chen G.J."/>
            <person name="Wang L.S."/>
        </authorList>
    </citation>
    <scope>NUCLEOTIDE SEQUENCE [LARGE SCALE GENOMIC DNA]</scope>
    <source>
        <strain evidence="6 7">PG-01</strain>
    </source>
</reference>
<evidence type="ECO:0000256" key="2">
    <source>
        <dbReference type="ARBA" id="ARBA00022964"/>
    </source>
</evidence>
<dbReference type="InterPro" id="IPR007803">
    <property type="entry name" value="Asp/Arg/Pro-Hydrxlase"/>
</dbReference>
<evidence type="ECO:0000313" key="7">
    <source>
        <dbReference type="Proteomes" id="UP000030185"/>
    </source>
</evidence>
<dbReference type="Pfam" id="PF05118">
    <property type="entry name" value="Asp_Arg_Hydrox"/>
    <property type="match status" value="1"/>
</dbReference>
<keyword evidence="4" id="KW-0472">Membrane</keyword>
<evidence type="ECO:0000256" key="4">
    <source>
        <dbReference type="SAM" id="Phobius"/>
    </source>
</evidence>
<comment type="similarity">
    <text evidence="1">Belongs to the aspartyl/asparaginyl beta-hydroxylase family.</text>
</comment>
<dbReference type="PANTHER" id="PTHR46332">
    <property type="entry name" value="ASPARTATE BETA-HYDROXYLASE DOMAIN-CONTAINING PROTEIN 2"/>
    <property type="match status" value="1"/>
</dbReference>
<protein>
    <submittedName>
        <fullName evidence="6">Aspartyl/asparaginyl beta-hydroxylase</fullName>
    </submittedName>
</protein>
<dbReference type="Proteomes" id="UP000030185">
    <property type="component" value="Unassembled WGS sequence"/>
</dbReference>
<keyword evidence="7" id="KW-1185">Reference proteome</keyword>
<keyword evidence="2" id="KW-0223">Dioxygenase</keyword>
<evidence type="ECO:0000259" key="5">
    <source>
        <dbReference type="Pfam" id="PF05118"/>
    </source>
</evidence>
<comment type="caution">
    <text evidence="6">The sequence shown here is derived from an EMBL/GenBank/DDBJ whole genome shotgun (WGS) entry which is preliminary data.</text>
</comment>
<dbReference type="PANTHER" id="PTHR46332:SF5">
    <property type="entry name" value="ASPARTATE BETA-HYDROXYLASE DOMAIN CONTAINING 2"/>
    <property type="match status" value="1"/>
</dbReference>
<dbReference type="EMBL" id="BBLT01000004">
    <property type="protein sequence ID" value="GAL85342.1"/>
    <property type="molecule type" value="Genomic_DNA"/>
</dbReference>
<evidence type="ECO:0000313" key="6">
    <source>
        <dbReference type="EMBL" id="GAL85342.1"/>
    </source>
</evidence>
<sequence>MENWYQYIFNGKVLFLLVLIFSSMYIHYRGKVRYTFFRQLLDHSTFMAPINFLMYIFSSAPSRPYLEVSKYSDLQVLRESWETIRDEALTLERSALIKGSDKYNDIGFNSFFRRGWKRFYLKWYNDFHPSALECCPKTVELIKNIPSIKAAMFVVLPAGSKLPEHRDPYAGSLRYHLGLITPNSPKCELVLDGQSYFWKDGEDVLFDETYIHYAENATDKDRLIFFCDVERPMKLKIGKWLNSFFGWFIMASAASPNKEKDKTGNLNKIFKYLYQIRLLGKRIKAYNKTVYYGVKYALFGSIIYLIFF</sequence>
<gene>
    <name evidence="6" type="ORF">MYP_2571</name>
</gene>
<keyword evidence="4" id="KW-0812">Transmembrane</keyword>